<dbReference type="Proteomes" id="UP000179807">
    <property type="component" value="Unassembled WGS sequence"/>
</dbReference>
<organism evidence="2 3">
    <name type="scientific">Tritrichomonas foetus</name>
    <dbReference type="NCBI Taxonomy" id="1144522"/>
    <lineage>
        <taxon>Eukaryota</taxon>
        <taxon>Metamonada</taxon>
        <taxon>Parabasalia</taxon>
        <taxon>Tritrichomonadida</taxon>
        <taxon>Tritrichomonadidae</taxon>
        <taxon>Tritrichomonas</taxon>
    </lineage>
</organism>
<proteinExistence type="predicted"/>
<sequence>MISSLFSKFENESIFPSNSFTLSFVLSFFFCASLMASLSTSVSGISVGIIARSRTSSGLSSSALTRSLRFLMSSSVFIRKALNFFTSYFKHLTSFFCDLVSVSVDCCCCCCCCCSKRSCVSVFNETNFSLRSLTSYLMHLISLVAFKTVSVISSKVSCDCS</sequence>
<evidence type="ECO:0000256" key="1">
    <source>
        <dbReference type="SAM" id="Phobius"/>
    </source>
</evidence>
<keyword evidence="1" id="KW-0472">Membrane</keyword>
<feature type="transmembrane region" description="Helical" evidence="1">
    <location>
        <begin position="20"/>
        <end position="51"/>
    </location>
</feature>
<accession>A0A1J4JAE9</accession>
<protein>
    <submittedName>
        <fullName evidence="2">Uncharacterized protein</fullName>
    </submittedName>
</protein>
<dbReference type="VEuPathDB" id="TrichDB:TRFO_37710"/>
<keyword evidence="3" id="KW-1185">Reference proteome</keyword>
<dbReference type="EMBL" id="MLAK01001197">
    <property type="protein sequence ID" value="OHS96128.1"/>
    <property type="molecule type" value="Genomic_DNA"/>
</dbReference>
<reference evidence="2" key="1">
    <citation type="submission" date="2016-10" db="EMBL/GenBank/DDBJ databases">
        <authorList>
            <person name="Benchimol M."/>
            <person name="Almeida L.G."/>
            <person name="Vasconcelos A.T."/>
            <person name="Perreira-Neves A."/>
            <person name="Rosa I.A."/>
            <person name="Tasca T."/>
            <person name="Bogo M.R."/>
            <person name="de Souza W."/>
        </authorList>
    </citation>
    <scope>NUCLEOTIDE SEQUENCE [LARGE SCALE GENOMIC DNA]</scope>
    <source>
        <strain evidence="2">K</strain>
    </source>
</reference>
<dbReference type="GeneID" id="94846292"/>
<keyword evidence="1" id="KW-0812">Transmembrane</keyword>
<keyword evidence="1" id="KW-1133">Transmembrane helix</keyword>
<evidence type="ECO:0000313" key="3">
    <source>
        <dbReference type="Proteomes" id="UP000179807"/>
    </source>
</evidence>
<comment type="caution">
    <text evidence="2">The sequence shown here is derived from an EMBL/GenBank/DDBJ whole genome shotgun (WGS) entry which is preliminary data.</text>
</comment>
<evidence type="ECO:0000313" key="2">
    <source>
        <dbReference type="EMBL" id="OHS96128.1"/>
    </source>
</evidence>
<gene>
    <name evidence="2" type="ORF">TRFO_37710</name>
</gene>
<dbReference type="AlphaFoldDB" id="A0A1J4JAE9"/>
<dbReference type="RefSeq" id="XP_068349265.1">
    <property type="nucleotide sequence ID" value="XM_068511588.1"/>
</dbReference>
<name>A0A1J4JAE9_9EUKA</name>